<sequence>MTHQFPKQTVAVDLKAVESANLFIMEPHHSTRIPVGKFPPPIIVPPLQSPHQHTIIFLHGRGSNASKFHGPLLNTSTGEHTFQEAFPHARFVFPTAPMSRATKYARMLIHQWFDGSGDWESDARGGMAPSIEYIQTLVQNEIEMVGGDSQRVVLAGLSQGCATTLMSMLLWERQPLGAVVGLCGYMPICSHLQSIVDEDGRRGGDDDIFERDEGLALKTPLQRVVDELREEAELAPVANPSDLRRLSTPVFLGHGRLDPQVDVQQAVHASELLDRLGVSVESHIYEGLGHWYSGEMLRHVEQFLKKHLDS</sequence>
<evidence type="ECO:0000259" key="2">
    <source>
        <dbReference type="Pfam" id="PF02230"/>
    </source>
</evidence>
<feature type="domain" description="Phospholipase/carboxylesterase/thioesterase" evidence="2">
    <location>
        <begin position="247"/>
        <end position="307"/>
    </location>
</feature>
<dbReference type="PANTHER" id="PTHR10655:SF64">
    <property type="entry name" value="PHOSPHOLIPASE_CARBOXYLESTERASE_THIOESTERASE DOMAIN-CONTAINING PROTEIN"/>
    <property type="match status" value="1"/>
</dbReference>
<dbReference type="GO" id="GO:0052689">
    <property type="term" value="F:carboxylic ester hydrolase activity"/>
    <property type="evidence" value="ECO:0007669"/>
    <property type="project" value="TreeGrafter"/>
</dbReference>
<dbReference type="Gene3D" id="3.40.50.1820">
    <property type="entry name" value="alpha/beta hydrolase"/>
    <property type="match status" value="1"/>
</dbReference>
<dbReference type="EMBL" id="JASWJB010000009">
    <property type="protein sequence ID" value="KAK2612989.1"/>
    <property type="molecule type" value="Genomic_DNA"/>
</dbReference>
<dbReference type="AlphaFoldDB" id="A0AAJ0G2D5"/>
<name>A0AAJ0G2D5_9HYPO</name>
<dbReference type="InterPro" id="IPR029058">
    <property type="entry name" value="AB_hydrolase_fold"/>
</dbReference>
<dbReference type="InterPro" id="IPR003140">
    <property type="entry name" value="PLipase/COase/thioEstase"/>
</dbReference>
<organism evidence="3 4">
    <name type="scientific">Conoideocrella luteorostrata</name>
    <dbReference type="NCBI Taxonomy" id="1105319"/>
    <lineage>
        <taxon>Eukaryota</taxon>
        <taxon>Fungi</taxon>
        <taxon>Dikarya</taxon>
        <taxon>Ascomycota</taxon>
        <taxon>Pezizomycotina</taxon>
        <taxon>Sordariomycetes</taxon>
        <taxon>Hypocreomycetidae</taxon>
        <taxon>Hypocreales</taxon>
        <taxon>Clavicipitaceae</taxon>
        <taxon>Conoideocrella</taxon>
    </lineage>
</organism>
<dbReference type="SUPFAM" id="SSF53474">
    <property type="entry name" value="alpha/beta-Hydrolases"/>
    <property type="match status" value="1"/>
</dbReference>
<comment type="caution">
    <text evidence="3">The sequence shown here is derived from an EMBL/GenBank/DDBJ whole genome shotgun (WGS) entry which is preliminary data.</text>
</comment>
<dbReference type="Pfam" id="PF02230">
    <property type="entry name" value="Abhydrolase_2"/>
    <property type="match status" value="2"/>
</dbReference>
<accession>A0AAJ0G2D5</accession>
<reference evidence="3" key="1">
    <citation type="submission" date="2023-06" db="EMBL/GenBank/DDBJ databases">
        <title>Conoideocrella luteorostrata (Hypocreales: Clavicipitaceae), a potential biocontrol fungus for elongate hemlock scale in United States Christmas tree production areas.</title>
        <authorList>
            <person name="Barrett H."/>
            <person name="Lovett B."/>
            <person name="Macias A.M."/>
            <person name="Stajich J.E."/>
            <person name="Kasson M.T."/>
        </authorList>
    </citation>
    <scope>NUCLEOTIDE SEQUENCE</scope>
    <source>
        <strain evidence="3">ARSEF 14590</strain>
    </source>
</reference>
<dbReference type="GO" id="GO:0008474">
    <property type="term" value="F:palmitoyl-(protein) hydrolase activity"/>
    <property type="evidence" value="ECO:0007669"/>
    <property type="project" value="TreeGrafter"/>
</dbReference>
<dbReference type="Proteomes" id="UP001251528">
    <property type="component" value="Unassembled WGS sequence"/>
</dbReference>
<evidence type="ECO:0000256" key="1">
    <source>
        <dbReference type="ARBA" id="ARBA00006499"/>
    </source>
</evidence>
<comment type="similarity">
    <text evidence="1">Belongs to the AB hydrolase superfamily. AB hydrolase 2 family.</text>
</comment>
<gene>
    <name evidence="3" type="ORF">QQS21_000918</name>
</gene>
<dbReference type="GO" id="GO:0005737">
    <property type="term" value="C:cytoplasm"/>
    <property type="evidence" value="ECO:0007669"/>
    <property type="project" value="TreeGrafter"/>
</dbReference>
<dbReference type="InterPro" id="IPR050565">
    <property type="entry name" value="LYPA1-2/EST-like"/>
</dbReference>
<protein>
    <recommendedName>
        <fullName evidence="2">Phospholipase/carboxylesterase/thioesterase domain-containing protein</fullName>
    </recommendedName>
</protein>
<proteinExistence type="inferred from homology"/>
<evidence type="ECO:0000313" key="3">
    <source>
        <dbReference type="EMBL" id="KAK2612989.1"/>
    </source>
</evidence>
<dbReference type="PANTHER" id="PTHR10655">
    <property type="entry name" value="LYSOPHOSPHOLIPASE-RELATED"/>
    <property type="match status" value="1"/>
</dbReference>
<feature type="domain" description="Phospholipase/carboxylesterase/thioesterase" evidence="2">
    <location>
        <begin position="48"/>
        <end position="194"/>
    </location>
</feature>
<evidence type="ECO:0000313" key="4">
    <source>
        <dbReference type="Proteomes" id="UP001251528"/>
    </source>
</evidence>
<keyword evidence="4" id="KW-1185">Reference proteome</keyword>